<keyword evidence="3" id="KW-0663">Pyridoxal phosphate</keyword>
<dbReference type="GO" id="GO:0008483">
    <property type="term" value="F:transaminase activity"/>
    <property type="evidence" value="ECO:0007669"/>
    <property type="project" value="UniProtKB-KW"/>
</dbReference>
<dbReference type="CDD" id="cd00609">
    <property type="entry name" value="AAT_like"/>
    <property type="match status" value="1"/>
</dbReference>
<sequence length="396" mass="44904">MHNAHFDLVIDRRNTNSIKWDCMNQYLGLDGTDLLPMWVSDFDFACPDAVKAALQRRVEHGVFGYSERRDDYFEAVQQWFTRRHRVTIKREWIQSIEGVIPGISLLLQMLTRPGDGVVIQGPCYGSFAKIIGLNERRLLDNPLRREGTRYEMDLRHLEQLFIREQPAVMILCNPHNPTGRAWEQAELHALAVLCQQHKVTLISDEIWADLQLNGHQHCSVLTLPDHLLSHLVVATSASKSFGLSSLRISNFILPDANLRQRFKQRLDAHGLDVFNALSMEAATAAYREGDVWLDDLLVYLSDNRRWFAAQLAHRIPALTLMDADATYLAWIDCSALGLSDDELKCHMIEHASIVPSMGISFGEAGSGFIRLNLGCPRQYLEQAISGLAHLMIEHAV</sequence>
<gene>
    <name evidence="7" type="ORF">OB962_01020</name>
</gene>
<keyword evidence="8" id="KW-1185">Reference proteome</keyword>
<dbReference type="InterPro" id="IPR015422">
    <property type="entry name" value="PyrdxlP-dep_Trfase_small"/>
</dbReference>
<name>A0ABT7Q6M6_9GAMM</name>
<evidence type="ECO:0000313" key="7">
    <source>
        <dbReference type="EMBL" id="MDM5129583.1"/>
    </source>
</evidence>
<keyword evidence="7" id="KW-0032">Aminotransferase</keyword>
<evidence type="ECO:0000256" key="5">
    <source>
        <dbReference type="ARBA" id="ARBA00037974"/>
    </source>
</evidence>
<dbReference type="InterPro" id="IPR051798">
    <property type="entry name" value="Class-II_PLP-Dep_Aminotrans"/>
</dbReference>
<reference evidence="7" key="1">
    <citation type="submission" date="2024-05" db="EMBL/GenBank/DDBJ databases">
        <title>WGS of Aeromonas isolates.</title>
        <authorList>
            <person name="Lee H."/>
        </authorList>
    </citation>
    <scope>NUCLEOTIDE SEQUENCE</scope>
    <source>
        <strain evidence="7">LP308</strain>
    </source>
</reference>
<dbReference type="SUPFAM" id="SSF53383">
    <property type="entry name" value="PLP-dependent transferases"/>
    <property type="match status" value="1"/>
</dbReference>
<dbReference type="Gene3D" id="3.90.1150.10">
    <property type="entry name" value="Aspartate Aminotransferase, domain 1"/>
    <property type="match status" value="1"/>
</dbReference>
<keyword evidence="7" id="KW-0808">Transferase</keyword>
<dbReference type="Proteomes" id="UP001168109">
    <property type="component" value="Unassembled WGS sequence"/>
</dbReference>
<dbReference type="PANTHER" id="PTHR43525:SF1">
    <property type="entry name" value="PROTEIN MALY"/>
    <property type="match status" value="1"/>
</dbReference>
<dbReference type="Gene3D" id="3.40.640.10">
    <property type="entry name" value="Type I PLP-dependent aspartate aminotransferase-like (Major domain)"/>
    <property type="match status" value="1"/>
</dbReference>
<dbReference type="EMBL" id="JAOPLU010000001">
    <property type="protein sequence ID" value="MDM5129583.1"/>
    <property type="molecule type" value="Genomic_DNA"/>
</dbReference>
<dbReference type="EC" id="4.4.1.13" evidence="2"/>
<organism evidence="7 8">
    <name type="scientific">Aeromonas piscicola</name>
    <dbReference type="NCBI Taxonomy" id="600645"/>
    <lineage>
        <taxon>Bacteria</taxon>
        <taxon>Pseudomonadati</taxon>
        <taxon>Pseudomonadota</taxon>
        <taxon>Gammaproteobacteria</taxon>
        <taxon>Aeromonadales</taxon>
        <taxon>Aeromonadaceae</taxon>
        <taxon>Aeromonas</taxon>
    </lineage>
</organism>
<dbReference type="InterPro" id="IPR015424">
    <property type="entry name" value="PyrdxlP-dep_Trfase"/>
</dbReference>
<evidence type="ECO:0000256" key="3">
    <source>
        <dbReference type="ARBA" id="ARBA00022898"/>
    </source>
</evidence>
<dbReference type="InterPro" id="IPR015421">
    <property type="entry name" value="PyrdxlP-dep_Trfase_major"/>
</dbReference>
<dbReference type="Pfam" id="PF00155">
    <property type="entry name" value="Aminotran_1_2"/>
    <property type="match status" value="1"/>
</dbReference>
<protein>
    <recommendedName>
        <fullName evidence="2">cysteine-S-conjugate beta-lyase</fullName>
        <ecNumber evidence="2">4.4.1.13</ecNumber>
    </recommendedName>
</protein>
<feature type="domain" description="Aminotransferase class I/classII large" evidence="6">
    <location>
        <begin position="39"/>
        <end position="385"/>
    </location>
</feature>
<comment type="caution">
    <text evidence="7">The sequence shown here is derived from an EMBL/GenBank/DDBJ whole genome shotgun (WGS) entry which is preliminary data.</text>
</comment>
<evidence type="ECO:0000313" key="8">
    <source>
        <dbReference type="Proteomes" id="UP001168109"/>
    </source>
</evidence>
<evidence type="ECO:0000259" key="6">
    <source>
        <dbReference type="Pfam" id="PF00155"/>
    </source>
</evidence>
<dbReference type="RefSeq" id="WP_290040415.1">
    <property type="nucleotide sequence ID" value="NZ_JAOPLU010000001.1"/>
</dbReference>
<keyword evidence="4" id="KW-0456">Lyase</keyword>
<evidence type="ECO:0000256" key="2">
    <source>
        <dbReference type="ARBA" id="ARBA00012224"/>
    </source>
</evidence>
<dbReference type="InterPro" id="IPR027619">
    <property type="entry name" value="C-S_lyase_PatB-like"/>
</dbReference>
<proteinExistence type="inferred from homology"/>
<evidence type="ECO:0000256" key="1">
    <source>
        <dbReference type="ARBA" id="ARBA00001933"/>
    </source>
</evidence>
<dbReference type="InterPro" id="IPR004839">
    <property type="entry name" value="Aminotransferase_I/II_large"/>
</dbReference>
<evidence type="ECO:0000256" key="4">
    <source>
        <dbReference type="ARBA" id="ARBA00023239"/>
    </source>
</evidence>
<dbReference type="NCBIfam" id="TIGR04350">
    <property type="entry name" value="C_S_lyase_PatB"/>
    <property type="match status" value="1"/>
</dbReference>
<comment type="cofactor">
    <cofactor evidence="1">
        <name>pyridoxal 5'-phosphate</name>
        <dbReference type="ChEBI" id="CHEBI:597326"/>
    </cofactor>
</comment>
<dbReference type="PANTHER" id="PTHR43525">
    <property type="entry name" value="PROTEIN MALY"/>
    <property type="match status" value="1"/>
</dbReference>
<accession>A0ABT7Q6M6</accession>
<comment type="similarity">
    <text evidence="5">Belongs to the class-II pyridoxal-phosphate-dependent aminotransferase family. MalY/PatB cystathionine beta-lyase subfamily.</text>
</comment>